<dbReference type="EMBL" id="JBHTAS010000001">
    <property type="protein sequence ID" value="MFC7141329.1"/>
    <property type="molecule type" value="Genomic_DNA"/>
</dbReference>
<dbReference type="GeneID" id="78821642"/>
<gene>
    <name evidence="1" type="ORF">ACFQMA_16010</name>
</gene>
<proteinExistence type="predicted"/>
<organism evidence="1 2">
    <name type="scientific">Halosimplex aquaticum</name>
    <dbReference type="NCBI Taxonomy" id="3026162"/>
    <lineage>
        <taxon>Archaea</taxon>
        <taxon>Methanobacteriati</taxon>
        <taxon>Methanobacteriota</taxon>
        <taxon>Stenosarchaea group</taxon>
        <taxon>Halobacteria</taxon>
        <taxon>Halobacteriales</taxon>
        <taxon>Haloarculaceae</taxon>
        <taxon>Halosimplex</taxon>
    </lineage>
</organism>
<sequence>MDTEGTIAPATAEEARERYEALGSTAQVVVKEVAKAMAMDADEYRERVTSDVVETARDALFASMLEVHVGTRAEFDDWTAENDEFPVTEVGSEHVDNVVWHVAPAAETVVAATFQDEREAAVGTLRRQAFGRVYRDIVAIDGGAESGTDGAGSGTDGDE</sequence>
<dbReference type="RefSeq" id="WP_274322415.1">
    <property type="nucleotide sequence ID" value="NZ_CP118158.1"/>
</dbReference>
<evidence type="ECO:0000313" key="2">
    <source>
        <dbReference type="Proteomes" id="UP001596432"/>
    </source>
</evidence>
<comment type="caution">
    <text evidence="1">The sequence shown here is derived from an EMBL/GenBank/DDBJ whole genome shotgun (WGS) entry which is preliminary data.</text>
</comment>
<dbReference type="Pfam" id="PF19125">
    <property type="entry name" value="DUF5809"/>
    <property type="match status" value="1"/>
</dbReference>
<dbReference type="InterPro" id="IPR043832">
    <property type="entry name" value="DUF5809"/>
</dbReference>
<keyword evidence="2" id="KW-1185">Reference proteome</keyword>
<dbReference type="Proteomes" id="UP001596432">
    <property type="component" value="Unassembled WGS sequence"/>
</dbReference>
<evidence type="ECO:0000313" key="1">
    <source>
        <dbReference type="EMBL" id="MFC7141329.1"/>
    </source>
</evidence>
<protein>
    <submittedName>
        <fullName evidence="1">DUF5809 family protein</fullName>
    </submittedName>
</protein>
<name>A0ABD5Y201_9EURY</name>
<reference evidence="1 2" key="1">
    <citation type="journal article" date="2019" name="Int. J. Syst. Evol. Microbiol.">
        <title>The Global Catalogue of Microorganisms (GCM) 10K type strain sequencing project: providing services to taxonomists for standard genome sequencing and annotation.</title>
        <authorList>
            <consortium name="The Broad Institute Genomics Platform"/>
            <consortium name="The Broad Institute Genome Sequencing Center for Infectious Disease"/>
            <person name="Wu L."/>
            <person name="Ma J."/>
        </authorList>
    </citation>
    <scope>NUCLEOTIDE SEQUENCE [LARGE SCALE GENOMIC DNA]</scope>
    <source>
        <strain evidence="1 2">XZYJT29</strain>
    </source>
</reference>
<accession>A0ABD5Y201</accession>
<dbReference type="AlphaFoldDB" id="A0ABD5Y201"/>